<protein>
    <submittedName>
        <fullName evidence="5">RimJ/RimL family protein N-acetyltransferase</fullName>
    </submittedName>
</protein>
<evidence type="ECO:0000256" key="3">
    <source>
        <dbReference type="ARBA" id="ARBA00038502"/>
    </source>
</evidence>
<dbReference type="AlphaFoldDB" id="A0A840RLX0"/>
<feature type="domain" description="N-acetyltransferase" evidence="4">
    <location>
        <begin position="12"/>
        <end position="179"/>
    </location>
</feature>
<dbReference type="Gene3D" id="3.40.630.30">
    <property type="match status" value="1"/>
</dbReference>
<evidence type="ECO:0000313" key="6">
    <source>
        <dbReference type="Proteomes" id="UP000543030"/>
    </source>
</evidence>
<dbReference type="Proteomes" id="UP000543030">
    <property type="component" value="Unassembled WGS sequence"/>
</dbReference>
<dbReference type="PROSITE" id="PS51186">
    <property type="entry name" value="GNAT"/>
    <property type="match status" value="1"/>
</dbReference>
<dbReference type="RefSeq" id="WP_184102807.1">
    <property type="nucleotide sequence ID" value="NZ_JACHHN010000009.1"/>
</dbReference>
<comment type="caution">
    <text evidence="5">The sequence shown here is derived from an EMBL/GenBank/DDBJ whole genome shotgun (WGS) entry which is preliminary data.</text>
</comment>
<dbReference type="GO" id="GO:0016747">
    <property type="term" value="F:acyltransferase activity, transferring groups other than amino-acyl groups"/>
    <property type="evidence" value="ECO:0007669"/>
    <property type="project" value="InterPro"/>
</dbReference>
<reference evidence="5 6" key="1">
    <citation type="submission" date="2020-08" db="EMBL/GenBank/DDBJ databases">
        <title>Genomic Encyclopedia of Type Strains, Phase IV (KMG-IV): sequencing the most valuable type-strain genomes for metagenomic binning, comparative biology and taxonomic classification.</title>
        <authorList>
            <person name="Goeker M."/>
        </authorList>
    </citation>
    <scope>NUCLEOTIDE SEQUENCE [LARGE SCALE GENOMIC DNA]</scope>
    <source>
        <strain evidence="5 6">DSM 18233</strain>
    </source>
</reference>
<keyword evidence="1 5" id="KW-0808">Transferase</keyword>
<dbReference type="Pfam" id="PF13302">
    <property type="entry name" value="Acetyltransf_3"/>
    <property type="match status" value="1"/>
</dbReference>
<evidence type="ECO:0000259" key="4">
    <source>
        <dbReference type="PROSITE" id="PS51186"/>
    </source>
</evidence>
<comment type="similarity">
    <text evidence="3">Belongs to the acetyltransferase family. RimJ subfamily.</text>
</comment>
<evidence type="ECO:0000313" key="5">
    <source>
        <dbReference type="EMBL" id="MBB5193163.1"/>
    </source>
</evidence>
<evidence type="ECO:0000256" key="1">
    <source>
        <dbReference type="ARBA" id="ARBA00022679"/>
    </source>
</evidence>
<dbReference type="SUPFAM" id="SSF55729">
    <property type="entry name" value="Acyl-CoA N-acyltransferases (Nat)"/>
    <property type="match status" value="1"/>
</dbReference>
<dbReference type="PANTHER" id="PTHR43792">
    <property type="entry name" value="GNAT FAMILY, PUTATIVE (AFU_ORTHOLOGUE AFUA_3G00765)-RELATED-RELATED"/>
    <property type="match status" value="1"/>
</dbReference>
<dbReference type="InterPro" id="IPR051531">
    <property type="entry name" value="N-acetyltransferase"/>
</dbReference>
<evidence type="ECO:0000256" key="2">
    <source>
        <dbReference type="ARBA" id="ARBA00023315"/>
    </source>
</evidence>
<organism evidence="5 6">
    <name type="scientific">Silvimonas terrae</name>
    <dbReference type="NCBI Taxonomy" id="300266"/>
    <lineage>
        <taxon>Bacteria</taxon>
        <taxon>Pseudomonadati</taxon>
        <taxon>Pseudomonadota</taxon>
        <taxon>Betaproteobacteria</taxon>
        <taxon>Neisseriales</taxon>
        <taxon>Chitinibacteraceae</taxon>
        <taxon>Silvimonas</taxon>
    </lineage>
</organism>
<dbReference type="InterPro" id="IPR016181">
    <property type="entry name" value="Acyl_CoA_acyltransferase"/>
</dbReference>
<dbReference type="EMBL" id="JACHHN010000009">
    <property type="protein sequence ID" value="MBB5193163.1"/>
    <property type="molecule type" value="Genomic_DNA"/>
</dbReference>
<dbReference type="PANTHER" id="PTHR43792:SF8">
    <property type="entry name" value="[RIBOSOMAL PROTEIN US5]-ALANINE N-ACETYLTRANSFERASE"/>
    <property type="match status" value="1"/>
</dbReference>
<dbReference type="InterPro" id="IPR000182">
    <property type="entry name" value="GNAT_dom"/>
</dbReference>
<gene>
    <name evidence="5" type="ORF">HNQ50_003917</name>
</gene>
<name>A0A840RLX0_9NEIS</name>
<sequence length="181" mass="19635">MGDFPLIMTQNLVLTAFSAEDADQVQAFASAPALISMLDNAPCPYPDGAAAEWIATHPGLFAAGQAVYLGIRQRGGLQLVGCVELHDIRQGHRAELGYWIGLPFQRKGYAFEAVCAVLRYGFDELALQRFDATVLIRNAPSVALLEKAGFVREGMRPGWGMSCGQAEDIFCYGLYRTIATG</sequence>
<keyword evidence="2" id="KW-0012">Acyltransferase</keyword>
<accession>A0A840RLX0</accession>
<keyword evidence="6" id="KW-1185">Reference proteome</keyword>
<proteinExistence type="inferred from homology"/>